<proteinExistence type="predicted"/>
<dbReference type="Proteomes" id="UP000243217">
    <property type="component" value="Unassembled WGS sequence"/>
</dbReference>
<protein>
    <recommendedName>
        <fullName evidence="3">Carbohydrate-binding protein</fullName>
    </recommendedName>
</protein>
<evidence type="ECO:0000313" key="2">
    <source>
        <dbReference type="Proteomes" id="UP000243217"/>
    </source>
</evidence>
<reference evidence="1 2" key="1">
    <citation type="journal article" date="2014" name="Genome Biol. Evol.">
        <title>The secreted proteins of Achlya hypogyna and Thraustotheca clavata identify the ancestral oomycete secretome and reveal gene acquisitions by horizontal gene transfer.</title>
        <authorList>
            <person name="Misner I."/>
            <person name="Blouin N."/>
            <person name="Leonard G."/>
            <person name="Richards T.A."/>
            <person name="Lane C.E."/>
        </authorList>
    </citation>
    <scope>NUCLEOTIDE SEQUENCE [LARGE SCALE GENOMIC DNA]</scope>
    <source>
        <strain evidence="1 2">ATCC 34112</strain>
    </source>
</reference>
<dbReference type="AlphaFoldDB" id="A0A1V9YV64"/>
<organism evidence="1 2">
    <name type="scientific">Thraustotheca clavata</name>
    <dbReference type="NCBI Taxonomy" id="74557"/>
    <lineage>
        <taxon>Eukaryota</taxon>
        <taxon>Sar</taxon>
        <taxon>Stramenopiles</taxon>
        <taxon>Oomycota</taxon>
        <taxon>Saprolegniomycetes</taxon>
        <taxon>Saprolegniales</taxon>
        <taxon>Achlyaceae</taxon>
        <taxon>Thraustotheca</taxon>
    </lineage>
</organism>
<gene>
    <name evidence="1" type="ORF">THRCLA_22638</name>
</gene>
<name>A0A1V9YV64_9STRA</name>
<evidence type="ECO:0000313" key="1">
    <source>
        <dbReference type="EMBL" id="OQR89714.1"/>
    </source>
</evidence>
<evidence type="ECO:0008006" key="3">
    <source>
        <dbReference type="Google" id="ProtNLM"/>
    </source>
</evidence>
<accession>A0A1V9YV64</accession>
<dbReference type="EMBL" id="JNBS01002677">
    <property type="protein sequence ID" value="OQR89714.1"/>
    <property type="molecule type" value="Genomic_DNA"/>
</dbReference>
<sequence length="117" mass="12060">MSSVHKAKLSKAHHYDNPESTDCYVSVEGDATYSVADSICGSYDGTNYGTSCPKAGDEAVADCASNVPSYVATSQTCVLPFDTTCQQIATGAYGCVKGLLGMKASIPVAPVVPVEAL</sequence>
<keyword evidence="2" id="KW-1185">Reference proteome</keyword>
<comment type="caution">
    <text evidence="1">The sequence shown here is derived from an EMBL/GenBank/DDBJ whole genome shotgun (WGS) entry which is preliminary data.</text>
</comment>
<dbReference type="OrthoDB" id="79870at2759"/>